<dbReference type="PANTHER" id="PTHR43649">
    <property type="entry name" value="ARABINOSE-BINDING PROTEIN-RELATED"/>
    <property type="match status" value="1"/>
</dbReference>
<evidence type="ECO:0000313" key="2">
    <source>
        <dbReference type="EMBL" id="SEE65602.1"/>
    </source>
</evidence>
<dbReference type="RefSeq" id="WP_089773308.1">
    <property type="nucleotide sequence ID" value="NZ_FNTX01000002.1"/>
</dbReference>
<dbReference type="AlphaFoldDB" id="A0A1H5KLB3"/>
<dbReference type="PROSITE" id="PS51257">
    <property type="entry name" value="PROKAR_LIPOPROTEIN"/>
    <property type="match status" value="1"/>
</dbReference>
<dbReference type="PANTHER" id="PTHR43649:SF16">
    <property type="entry name" value="SUGAR-BINDING LIPOPROTEIN"/>
    <property type="match status" value="1"/>
</dbReference>
<accession>A0A1H5KLB3</accession>
<dbReference type="OrthoDB" id="2509690at2"/>
<keyword evidence="3" id="KW-1185">Reference proteome</keyword>
<evidence type="ECO:0000313" key="3">
    <source>
        <dbReference type="Proteomes" id="UP000199220"/>
    </source>
</evidence>
<dbReference type="EMBL" id="FNTX01000002">
    <property type="protein sequence ID" value="SEE65602.1"/>
    <property type="molecule type" value="Genomic_DNA"/>
</dbReference>
<dbReference type="InterPro" id="IPR050490">
    <property type="entry name" value="Bact_solute-bd_prot1"/>
</dbReference>
<dbReference type="Gene3D" id="3.40.190.10">
    <property type="entry name" value="Periplasmic binding protein-like II"/>
    <property type="match status" value="1"/>
</dbReference>
<feature type="signal peptide" evidence="1">
    <location>
        <begin position="1"/>
        <end position="22"/>
    </location>
</feature>
<dbReference type="Proteomes" id="UP000199220">
    <property type="component" value="Unassembled WGS sequence"/>
</dbReference>
<sequence>MKTMHKRKVGMVSMLAATALVAAGCSGGGDDGGVPVITIWVQSSSETAVDERWVEDFNEENDDVQVEYRSMPSDRFANDLMLAMRTEEGPDIFHGPSPAEVVNPGFALPLEQYLSDDTRAEFDGYLDGSFDYIIQDSIYALPYKFNGTRLLINRDLFEEAGLDPDSPPQTFSEVRQTAATITESSGGSAYGFAVPLAWNGVYQNHIEPLAMAVNPNLTRVGLFDRERQEFAMEEFEPILQLYRDLQADGSMFPSVGTLNRDSLRSEFANGQVGMYVGSSLEVGVMNDALDTDIDWDAVQVPIPDGMEYQRSSGTVVAGGFVSSQTEDPELAVRVYEEWLSADRTCELTEEGHIIPVLESLNECVPSDIQGYEQFVPSEEYLDTPDPIAPGNALRISGTPYEEIIAELSVTDTDLAPALEELSTRYTEAYQEGVDSGELDPGNYS</sequence>
<evidence type="ECO:0000256" key="1">
    <source>
        <dbReference type="SAM" id="SignalP"/>
    </source>
</evidence>
<dbReference type="STRING" id="648782.SAMN04488554_2331"/>
<keyword evidence="1" id="KW-0732">Signal</keyword>
<name>A0A1H5KLB3_9MICO</name>
<feature type="chain" id="PRO_5038882528" evidence="1">
    <location>
        <begin position="23"/>
        <end position="444"/>
    </location>
</feature>
<dbReference type="InterPro" id="IPR006059">
    <property type="entry name" value="SBP"/>
</dbReference>
<dbReference type="SUPFAM" id="SSF53850">
    <property type="entry name" value="Periplasmic binding protein-like II"/>
    <property type="match status" value="1"/>
</dbReference>
<protein>
    <submittedName>
        <fullName evidence="2">ABC-type glycerol-3-phosphate transport system, substrate-binding protein</fullName>
    </submittedName>
</protein>
<gene>
    <name evidence="2" type="ORF">SAMN04488554_2331</name>
</gene>
<proteinExistence type="predicted"/>
<dbReference type="Pfam" id="PF01547">
    <property type="entry name" value="SBP_bac_1"/>
    <property type="match status" value="1"/>
</dbReference>
<reference evidence="3" key="1">
    <citation type="submission" date="2016-10" db="EMBL/GenBank/DDBJ databases">
        <authorList>
            <person name="Varghese N."/>
            <person name="Submissions S."/>
        </authorList>
    </citation>
    <scope>NUCLEOTIDE SEQUENCE [LARGE SCALE GENOMIC DNA]</scope>
    <source>
        <strain evidence="3">DSM 21368</strain>
    </source>
</reference>
<organism evidence="2 3">
    <name type="scientific">Ruania alba</name>
    <dbReference type="NCBI Taxonomy" id="648782"/>
    <lineage>
        <taxon>Bacteria</taxon>
        <taxon>Bacillati</taxon>
        <taxon>Actinomycetota</taxon>
        <taxon>Actinomycetes</taxon>
        <taxon>Micrococcales</taxon>
        <taxon>Ruaniaceae</taxon>
        <taxon>Ruania</taxon>
    </lineage>
</organism>